<proteinExistence type="predicted"/>
<dbReference type="AlphaFoldDB" id="A0AAD4J3J9"/>
<protein>
    <submittedName>
        <fullName evidence="2">Uncharacterized protein</fullName>
    </submittedName>
</protein>
<sequence>MEVFGPHNTSACLDINSSGGSSTDPDNLSQYNSKDLSMNDLKTCLTEFINGDNIESSTNQLNQSPGEEYVVNVVKECDCQGQENNTTGNSASEKCLSKCATFPPLCGPKSSVDACISEKEKHKEDISAEVSEVNGSNMPSNKCYSLSKSLPVPLKLVSALKGSREKQGMPPKNLSVTWAPDVYDPVPTSASHVPSNKNQSYRSNSKKSGKYKQKGASKSSRSSKGKDKKQVRKSSGGSSKLRPFYEDCGVSFGEPQVGTVGFDVGTPDPFCGSSFLKKSVTNLHFSVAEAT</sequence>
<name>A0AAD4J3J9_PERFH</name>
<evidence type="ECO:0000313" key="2">
    <source>
        <dbReference type="EMBL" id="KAH6826535.1"/>
    </source>
</evidence>
<feature type="region of interest" description="Disordered" evidence="1">
    <location>
        <begin position="15"/>
        <end position="34"/>
    </location>
</feature>
<accession>A0AAD4J3J9</accession>
<keyword evidence="3" id="KW-1185">Reference proteome</keyword>
<dbReference type="PANTHER" id="PTHR34952">
    <property type="entry name" value="OS05G0113500 PROTEIN"/>
    <property type="match status" value="1"/>
</dbReference>
<feature type="compositionally biased region" description="Basic residues" evidence="1">
    <location>
        <begin position="204"/>
        <end position="232"/>
    </location>
</feature>
<comment type="caution">
    <text evidence="2">The sequence shown here is derived from an EMBL/GenBank/DDBJ whole genome shotgun (WGS) entry which is preliminary data.</text>
</comment>
<feature type="compositionally biased region" description="Polar residues" evidence="1">
    <location>
        <begin position="188"/>
        <end position="203"/>
    </location>
</feature>
<dbReference type="Proteomes" id="UP001190926">
    <property type="component" value="Unassembled WGS sequence"/>
</dbReference>
<feature type="region of interest" description="Disordered" evidence="1">
    <location>
        <begin position="187"/>
        <end position="243"/>
    </location>
</feature>
<gene>
    <name evidence="2" type="ORF">C2S53_017306</name>
</gene>
<evidence type="ECO:0000313" key="3">
    <source>
        <dbReference type="Proteomes" id="UP001190926"/>
    </source>
</evidence>
<evidence type="ECO:0000256" key="1">
    <source>
        <dbReference type="SAM" id="MobiDB-lite"/>
    </source>
</evidence>
<dbReference type="EMBL" id="SDAM02000166">
    <property type="protein sequence ID" value="KAH6826535.1"/>
    <property type="molecule type" value="Genomic_DNA"/>
</dbReference>
<reference evidence="2 3" key="1">
    <citation type="journal article" date="2021" name="Nat. Commun.">
        <title>Incipient diploidization of the medicinal plant Perilla within 10,000 years.</title>
        <authorList>
            <person name="Zhang Y."/>
            <person name="Shen Q."/>
            <person name="Leng L."/>
            <person name="Zhang D."/>
            <person name="Chen S."/>
            <person name="Shi Y."/>
            <person name="Ning Z."/>
            <person name="Chen S."/>
        </authorList>
    </citation>
    <scope>NUCLEOTIDE SEQUENCE [LARGE SCALE GENOMIC DNA]</scope>
    <source>
        <strain evidence="3">cv. PC099</strain>
    </source>
</reference>
<organism evidence="2 3">
    <name type="scientific">Perilla frutescens var. hirtella</name>
    <name type="common">Perilla citriodora</name>
    <name type="synonym">Perilla setoyensis</name>
    <dbReference type="NCBI Taxonomy" id="608512"/>
    <lineage>
        <taxon>Eukaryota</taxon>
        <taxon>Viridiplantae</taxon>
        <taxon>Streptophyta</taxon>
        <taxon>Embryophyta</taxon>
        <taxon>Tracheophyta</taxon>
        <taxon>Spermatophyta</taxon>
        <taxon>Magnoliopsida</taxon>
        <taxon>eudicotyledons</taxon>
        <taxon>Gunneridae</taxon>
        <taxon>Pentapetalae</taxon>
        <taxon>asterids</taxon>
        <taxon>lamiids</taxon>
        <taxon>Lamiales</taxon>
        <taxon>Lamiaceae</taxon>
        <taxon>Nepetoideae</taxon>
        <taxon>Elsholtzieae</taxon>
        <taxon>Perilla</taxon>
    </lineage>
</organism>
<dbReference type="PANTHER" id="PTHR34952:SF2">
    <property type="entry name" value="OS05G0113500 PROTEIN"/>
    <property type="match status" value="1"/>
</dbReference>